<accession>A0ABY1LHA1</accession>
<keyword evidence="1" id="KW-0805">Transcription regulation</keyword>
<dbReference type="PRINTS" id="PR00037">
    <property type="entry name" value="HTHLACR"/>
</dbReference>
<evidence type="ECO:0000259" key="4">
    <source>
        <dbReference type="PROSITE" id="PS51000"/>
    </source>
</evidence>
<comment type="caution">
    <text evidence="5">The sequence shown here is derived from an EMBL/GenBank/DDBJ whole genome shotgun (WGS) entry which is preliminary data.</text>
</comment>
<dbReference type="CDD" id="cd06267">
    <property type="entry name" value="PBP1_LacI_sugar_binding-like"/>
    <property type="match status" value="1"/>
</dbReference>
<dbReference type="Proteomes" id="UP000190827">
    <property type="component" value="Unassembled WGS sequence"/>
</dbReference>
<name>A0ABY1LHA1_9MICO</name>
<dbReference type="InterPro" id="IPR046335">
    <property type="entry name" value="LacI/GalR-like_sensor"/>
</dbReference>
<dbReference type="InterPro" id="IPR028082">
    <property type="entry name" value="Peripla_BP_I"/>
</dbReference>
<dbReference type="InterPro" id="IPR001034">
    <property type="entry name" value="DeoR_HTH"/>
</dbReference>
<dbReference type="Pfam" id="PF08220">
    <property type="entry name" value="HTH_DeoR"/>
    <property type="match status" value="1"/>
</dbReference>
<evidence type="ECO:0000256" key="3">
    <source>
        <dbReference type="ARBA" id="ARBA00023163"/>
    </source>
</evidence>
<proteinExistence type="predicted"/>
<dbReference type="PROSITE" id="PS51000">
    <property type="entry name" value="HTH_DEOR_2"/>
    <property type="match status" value="1"/>
</dbReference>
<evidence type="ECO:0000256" key="1">
    <source>
        <dbReference type="ARBA" id="ARBA00023015"/>
    </source>
</evidence>
<dbReference type="Gene3D" id="3.40.50.2300">
    <property type="match status" value="2"/>
</dbReference>
<dbReference type="SUPFAM" id="SSF46785">
    <property type="entry name" value="Winged helix' DNA-binding domain"/>
    <property type="match status" value="1"/>
</dbReference>
<dbReference type="InterPro" id="IPR036390">
    <property type="entry name" value="WH_DNA-bd_sf"/>
</dbReference>
<reference evidence="5 6" key="1">
    <citation type="submission" date="2017-02" db="EMBL/GenBank/DDBJ databases">
        <authorList>
            <person name="Varghese N."/>
            <person name="Submissions S."/>
        </authorList>
    </citation>
    <scope>NUCLEOTIDE SEQUENCE [LARGE SCALE GENOMIC DNA]</scope>
    <source>
        <strain evidence="5 6">VKM Ac-1787</strain>
    </source>
</reference>
<dbReference type="PROSITE" id="PS00894">
    <property type="entry name" value="HTH_DEOR_1"/>
    <property type="match status" value="1"/>
</dbReference>
<dbReference type="InterPro" id="IPR018356">
    <property type="entry name" value="Tscrpt_reg_HTH_DeoR_CS"/>
</dbReference>
<dbReference type="EMBL" id="FUZO01000001">
    <property type="protein sequence ID" value="SKC40569.1"/>
    <property type="molecule type" value="Genomic_DNA"/>
</dbReference>
<dbReference type="Gene3D" id="1.10.10.10">
    <property type="entry name" value="Winged helix-like DNA-binding domain superfamily/Winged helix DNA-binding domain"/>
    <property type="match status" value="1"/>
</dbReference>
<keyword evidence="3" id="KW-0804">Transcription</keyword>
<keyword evidence="2" id="KW-0238">DNA-binding</keyword>
<dbReference type="PANTHER" id="PTHR30146">
    <property type="entry name" value="LACI-RELATED TRANSCRIPTIONAL REPRESSOR"/>
    <property type="match status" value="1"/>
</dbReference>
<keyword evidence="6" id="KW-1185">Reference proteome</keyword>
<dbReference type="SUPFAM" id="SSF53822">
    <property type="entry name" value="Periplasmic binding protein-like I"/>
    <property type="match status" value="1"/>
</dbReference>
<organism evidence="5 6">
    <name type="scientific">Plantibacter cousiniae</name>
    <name type="common">nom. nud.</name>
    <dbReference type="NCBI Taxonomy" id="199709"/>
    <lineage>
        <taxon>Bacteria</taxon>
        <taxon>Bacillati</taxon>
        <taxon>Actinomycetota</taxon>
        <taxon>Actinomycetes</taxon>
        <taxon>Micrococcales</taxon>
        <taxon>Microbacteriaceae</taxon>
        <taxon>Plantibacter</taxon>
    </lineage>
</organism>
<dbReference type="Pfam" id="PF13377">
    <property type="entry name" value="Peripla_BP_3"/>
    <property type="match status" value="1"/>
</dbReference>
<evidence type="ECO:0000313" key="5">
    <source>
        <dbReference type="EMBL" id="SKC40569.1"/>
    </source>
</evidence>
<gene>
    <name evidence="5" type="ORF">SAMN06295973_0627</name>
</gene>
<feature type="domain" description="HTH deoR-type" evidence="4">
    <location>
        <begin position="3"/>
        <end position="58"/>
    </location>
</feature>
<dbReference type="RefSeq" id="WP_079704679.1">
    <property type="nucleotide sequence ID" value="NZ_FUZO01000001.1"/>
</dbReference>
<dbReference type="PANTHER" id="PTHR30146:SF155">
    <property type="entry name" value="ALANINE RACEMASE"/>
    <property type="match status" value="1"/>
</dbReference>
<protein>
    <submittedName>
        <fullName evidence="5">Transcriptional regulator, GntR family</fullName>
    </submittedName>
</protein>
<evidence type="ECO:0000313" key="6">
    <source>
        <dbReference type="Proteomes" id="UP000190827"/>
    </source>
</evidence>
<sequence length="363" mass="39061">MELSQRHDRILAELRIHGSLSAADFAERMGISAMTVRRDLRELGEQGRLRRVHGGAVSIDTQPTTGIPHRPGARPTPAPGAADTLFTFGFVVPDPSYYFPTIVAGAVERAQSLGGRIVLGVSRYDPARERDQIERLLAGGVDGLLVTTSVLDAFATLELLERAPVPVVLVERSVAESPVGNGLEFVRTDHAAGAAIALRHLAALGHERVGMAAFDTPTTPSLRLGYERARRQLGLREDASTAIIDDRHGVGEQTRRYLEACVASGTTAVFMHSDHYAVEFADAALDFGLSIPDDLSIVAYDDEVAGLARVPLTAVAPPKRDIGRFAATMCFERISAAAQQGFSARHMSLRPSLSLRESTAPPR</sequence>
<dbReference type="InterPro" id="IPR036388">
    <property type="entry name" value="WH-like_DNA-bd_sf"/>
</dbReference>
<evidence type="ECO:0000256" key="2">
    <source>
        <dbReference type="ARBA" id="ARBA00023125"/>
    </source>
</evidence>
<dbReference type="SMART" id="SM00420">
    <property type="entry name" value="HTH_DEOR"/>
    <property type="match status" value="1"/>
</dbReference>